<dbReference type="HOGENOM" id="CLU_2295184_0_0_1"/>
<feature type="signal peptide" evidence="1">
    <location>
        <begin position="1"/>
        <end position="21"/>
    </location>
</feature>
<organism evidence="2 3">
    <name type="scientific">Tetranychus urticae</name>
    <name type="common">Two-spotted spider mite</name>
    <dbReference type="NCBI Taxonomy" id="32264"/>
    <lineage>
        <taxon>Eukaryota</taxon>
        <taxon>Metazoa</taxon>
        <taxon>Ecdysozoa</taxon>
        <taxon>Arthropoda</taxon>
        <taxon>Chelicerata</taxon>
        <taxon>Arachnida</taxon>
        <taxon>Acari</taxon>
        <taxon>Acariformes</taxon>
        <taxon>Trombidiformes</taxon>
        <taxon>Prostigmata</taxon>
        <taxon>Eleutherengona</taxon>
        <taxon>Raphignathae</taxon>
        <taxon>Tetranychoidea</taxon>
        <taxon>Tetranychidae</taxon>
        <taxon>Tetranychus</taxon>
    </lineage>
</organism>
<evidence type="ECO:0008006" key="4">
    <source>
        <dbReference type="Google" id="ProtNLM"/>
    </source>
</evidence>
<proteinExistence type="predicted"/>
<feature type="chain" id="PRO_5004580619" description="Secreted protein" evidence="1">
    <location>
        <begin position="22"/>
        <end position="101"/>
    </location>
</feature>
<dbReference type="EMBL" id="CAEY01000028">
    <property type="status" value="NOT_ANNOTATED_CDS"/>
    <property type="molecule type" value="Genomic_DNA"/>
</dbReference>
<evidence type="ECO:0000313" key="3">
    <source>
        <dbReference type="Proteomes" id="UP000015104"/>
    </source>
</evidence>
<keyword evidence="3" id="KW-1185">Reference proteome</keyword>
<reference evidence="2" key="2">
    <citation type="submission" date="2015-06" db="UniProtKB">
        <authorList>
            <consortium name="EnsemblMetazoa"/>
        </authorList>
    </citation>
    <scope>IDENTIFICATION</scope>
</reference>
<accession>T1KEN8</accession>
<sequence length="101" mass="12119">MLNRLTVTLFVCTFEVQVSQSFKNIQSPYFIFLINAQIPGLHLAISKPLIPTHLYFDLQFAFVQLRKKDYKKHIITLWNSILLYTITYGTDEWIWHFFFSR</sequence>
<protein>
    <recommendedName>
        <fullName evidence="4">Secreted protein</fullName>
    </recommendedName>
</protein>
<dbReference type="AlphaFoldDB" id="T1KEN8"/>
<dbReference type="EnsemblMetazoa" id="tetur10g00200.1">
    <property type="protein sequence ID" value="tetur10g00200.1"/>
    <property type="gene ID" value="tetur10g00200"/>
</dbReference>
<evidence type="ECO:0000256" key="1">
    <source>
        <dbReference type="SAM" id="SignalP"/>
    </source>
</evidence>
<reference evidence="3" key="1">
    <citation type="submission" date="2011-08" db="EMBL/GenBank/DDBJ databases">
        <authorList>
            <person name="Rombauts S."/>
        </authorList>
    </citation>
    <scope>NUCLEOTIDE SEQUENCE</scope>
    <source>
        <strain evidence="3">London</strain>
    </source>
</reference>
<evidence type="ECO:0000313" key="2">
    <source>
        <dbReference type="EnsemblMetazoa" id="tetur10g00200.1"/>
    </source>
</evidence>
<dbReference type="Proteomes" id="UP000015104">
    <property type="component" value="Unassembled WGS sequence"/>
</dbReference>
<keyword evidence="1" id="KW-0732">Signal</keyword>
<name>T1KEN8_TETUR</name>